<evidence type="ECO:0000313" key="3">
    <source>
        <dbReference type="EMBL" id="MDR6239734.1"/>
    </source>
</evidence>
<dbReference type="Pfam" id="PF22422">
    <property type="entry name" value="MGH1-like_GH"/>
    <property type="match status" value="1"/>
</dbReference>
<proteinExistence type="predicted"/>
<dbReference type="PANTHER" id="PTHR10412:SF10">
    <property type="entry name" value="GLYCOSYL HYDROLASE FAMILY 63 C-TERMINAL DOMAIN-CONTAINING PROTEIN"/>
    <property type="match status" value="1"/>
</dbReference>
<comment type="caution">
    <text evidence="3">The sequence shown here is derived from an EMBL/GenBank/DDBJ whole genome shotgun (WGS) entry which is preliminary data.</text>
</comment>
<dbReference type="InterPro" id="IPR012341">
    <property type="entry name" value="6hp_glycosidase-like_sf"/>
</dbReference>
<sequence length="880" mass="103483">MESAEHRRINEKYQESIPWMKWGPYLSERQWGTVREDYSDDGNAWDYFPHEHARSRAYRWGEDGIAGISDELQNLCFSLCVWNHKDPILKERLFGLNGHEGNHGEDVKELYYYLENTPTHSYMKYLYKYPIDEYPYADLLNTNQSRSKDDPEYELLDTNCFKDNRYFDIFVEYAKAGPDDIFIKITVENRSDVASSLSLLPTIWFRNKWSFGKEIEKPIIEKIDIVENWETVVCNHPTIGEYNFYYDQCDYELFTENETNNFKVFGIDSDASFKKDYFHELLVNNKLDSYSSPNKGTKFSPLYQINLSAKESKSFTFRLSKKRSNDNPFKHLETVFKDRISEKANFYSSISPDACNKDIKMIQEQAYSGMLWSKQFYHIDMEIWLNGDKGQPQPPNNRLNGRNKNWRTLNNEDIVSMPDKWEYPWYAAWDLAFHCITLAEVDPSFAKEQLILIMREWYMAPNGQIPAYEWNFSDVNPPVHAWAAYKIYKIDCKFNKEPDINFLKRIFQKLMLNFTWWVNRKDSHGKNVFEGGFLGLDNIGVFDRSQDLPDGGKLEQADGTSWMAMFSLYMMKISIEICKFDPSFEDVSTKFFEHFVYISESINQSGKNWTGAWDEEDGLFYDVLQLPNDEYLPIKVRSLVGLTPLFAITVITKEELETIPDFMVRLKWFYNYRRELNKYSVIDNIDNDNGILFSMVNEDQLRKLIKVLLDETEFLAPGGIRSLSKIHKDGYSIKIGNQDFSLSYQPGESNSDLFGGNSNWRGPIWMPMNYLLIHSLREYHTYYKDNFKMEFPTGSNNFMNLEEIADELSKRLISIFQIDNEGKRPVNGDYDIYKDDHFKNLILFPEYMHGDTSRAVGASHQTGWTGLVATLINECKWNKK</sequence>
<feature type="domain" description="Glycosyl hydrolase family 63 C-terminal" evidence="1">
    <location>
        <begin position="697"/>
        <end position="784"/>
    </location>
</feature>
<dbReference type="PANTHER" id="PTHR10412">
    <property type="entry name" value="MANNOSYL-OLIGOSACCHARIDE GLUCOSIDASE"/>
    <property type="match status" value="1"/>
</dbReference>
<dbReference type="EMBL" id="JAVDQD010000003">
    <property type="protein sequence ID" value="MDR6239734.1"/>
    <property type="molecule type" value="Genomic_DNA"/>
</dbReference>
<dbReference type="InterPro" id="IPR031335">
    <property type="entry name" value="Glyco_hydro_63_C"/>
</dbReference>
<dbReference type="AlphaFoldDB" id="A0AAE3XQV0"/>
<evidence type="ECO:0008006" key="5">
    <source>
        <dbReference type="Google" id="ProtNLM"/>
    </source>
</evidence>
<evidence type="ECO:0000259" key="1">
    <source>
        <dbReference type="Pfam" id="PF03200"/>
    </source>
</evidence>
<dbReference type="Proteomes" id="UP001185092">
    <property type="component" value="Unassembled WGS sequence"/>
</dbReference>
<dbReference type="Gene3D" id="1.50.10.10">
    <property type="match status" value="2"/>
</dbReference>
<organism evidence="3 4">
    <name type="scientific">Aureibacter tunicatorum</name>
    <dbReference type="NCBI Taxonomy" id="866807"/>
    <lineage>
        <taxon>Bacteria</taxon>
        <taxon>Pseudomonadati</taxon>
        <taxon>Bacteroidota</taxon>
        <taxon>Cytophagia</taxon>
        <taxon>Cytophagales</taxon>
        <taxon>Persicobacteraceae</taxon>
        <taxon>Aureibacter</taxon>
    </lineage>
</organism>
<dbReference type="Pfam" id="PF03200">
    <property type="entry name" value="Glyco_hydro_63"/>
    <property type="match status" value="1"/>
</dbReference>
<dbReference type="InterPro" id="IPR004888">
    <property type="entry name" value="Glycoside_hydrolase_63"/>
</dbReference>
<dbReference type="GO" id="GO:0004573">
    <property type="term" value="F:Glc3Man9GlcNAc2 oligosaccharide glucosidase activity"/>
    <property type="evidence" value="ECO:0007669"/>
    <property type="project" value="InterPro"/>
</dbReference>
<dbReference type="SUPFAM" id="SSF48208">
    <property type="entry name" value="Six-hairpin glycosidases"/>
    <property type="match status" value="1"/>
</dbReference>
<gene>
    <name evidence="3" type="ORF">HNQ88_002782</name>
</gene>
<dbReference type="GO" id="GO:0009311">
    <property type="term" value="P:oligosaccharide metabolic process"/>
    <property type="evidence" value="ECO:0007669"/>
    <property type="project" value="InterPro"/>
</dbReference>
<protein>
    <recommendedName>
        <fullName evidence="5">Glucosidase</fullName>
    </recommendedName>
</protein>
<dbReference type="InterPro" id="IPR008928">
    <property type="entry name" value="6-hairpin_glycosidase_sf"/>
</dbReference>
<name>A0AAE3XQV0_9BACT</name>
<feature type="domain" description="Mannosylglycerate hydrolase MGH1-like glycoside hydrolase" evidence="2">
    <location>
        <begin position="423"/>
        <end position="529"/>
    </location>
</feature>
<evidence type="ECO:0000313" key="4">
    <source>
        <dbReference type="Proteomes" id="UP001185092"/>
    </source>
</evidence>
<dbReference type="RefSeq" id="WP_309939493.1">
    <property type="nucleotide sequence ID" value="NZ_AP025305.1"/>
</dbReference>
<accession>A0AAE3XQV0</accession>
<keyword evidence="4" id="KW-1185">Reference proteome</keyword>
<reference evidence="3" key="1">
    <citation type="submission" date="2023-07" db="EMBL/GenBank/DDBJ databases">
        <title>Genomic Encyclopedia of Type Strains, Phase IV (KMG-IV): sequencing the most valuable type-strain genomes for metagenomic binning, comparative biology and taxonomic classification.</title>
        <authorList>
            <person name="Goeker M."/>
        </authorList>
    </citation>
    <scope>NUCLEOTIDE SEQUENCE</scope>
    <source>
        <strain evidence="3">DSM 26174</strain>
    </source>
</reference>
<dbReference type="InterPro" id="IPR054491">
    <property type="entry name" value="MGH1-like_GH"/>
</dbReference>
<evidence type="ECO:0000259" key="2">
    <source>
        <dbReference type="Pfam" id="PF22422"/>
    </source>
</evidence>